<dbReference type="PROSITE" id="PS51257">
    <property type="entry name" value="PROKAR_LIPOPROTEIN"/>
    <property type="match status" value="1"/>
</dbReference>
<dbReference type="GO" id="GO:0000160">
    <property type="term" value="P:phosphorelay signal transduction system"/>
    <property type="evidence" value="ECO:0007669"/>
    <property type="project" value="InterPro"/>
</dbReference>
<dbReference type="PROSITE" id="PS50110">
    <property type="entry name" value="RESPONSE_REGULATORY"/>
    <property type="match status" value="1"/>
</dbReference>
<dbReference type="InterPro" id="IPR001789">
    <property type="entry name" value="Sig_transdc_resp-reg_receiver"/>
</dbReference>
<dbReference type="SUPFAM" id="SSF52172">
    <property type="entry name" value="CheY-like"/>
    <property type="match status" value="1"/>
</dbReference>
<dbReference type="InterPro" id="IPR038592">
    <property type="entry name" value="CheD-like_sf"/>
</dbReference>
<dbReference type="GO" id="GO:0050568">
    <property type="term" value="F:protein-glutamine glutaminase activity"/>
    <property type="evidence" value="ECO:0007669"/>
    <property type="project" value="InterPro"/>
</dbReference>
<dbReference type="InterPro" id="IPR005659">
    <property type="entry name" value="Chemorcpt_Glu_NH3ase_CheD"/>
</dbReference>
<dbReference type="EMBL" id="UOGC01000019">
    <property type="protein sequence ID" value="VAX15701.1"/>
    <property type="molecule type" value="Genomic_DNA"/>
</dbReference>
<dbReference type="Pfam" id="PF00072">
    <property type="entry name" value="Response_reg"/>
    <property type="match status" value="1"/>
</dbReference>
<dbReference type="PANTHER" id="PTHR35147">
    <property type="entry name" value="CHEMORECEPTOR GLUTAMINE DEAMIDASE CHED-RELATED"/>
    <property type="match status" value="1"/>
</dbReference>
<evidence type="ECO:0000259" key="3">
    <source>
        <dbReference type="PROSITE" id="PS50110"/>
    </source>
</evidence>
<dbReference type="CDD" id="cd16352">
    <property type="entry name" value="CheD"/>
    <property type="match status" value="1"/>
</dbReference>
<feature type="domain" description="Response regulatory" evidence="3">
    <location>
        <begin position="171"/>
        <end position="288"/>
    </location>
</feature>
<dbReference type="GO" id="GO:0006935">
    <property type="term" value="P:chemotaxis"/>
    <property type="evidence" value="ECO:0007669"/>
    <property type="project" value="UniProtKB-KW"/>
</dbReference>
<keyword evidence="2" id="KW-0378">Hydrolase</keyword>
<proteinExistence type="inferred from homology"/>
<dbReference type="Pfam" id="PF03975">
    <property type="entry name" value="CheD"/>
    <property type="match status" value="1"/>
</dbReference>
<dbReference type="HAMAP" id="MF_01440">
    <property type="entry name" value="CheD"/>
    <property type="match status" value="1"/>
</dbReference>
<evidence type="ECO:0000256" key="1">
    <source>
        <dbReference type="ARBA" id="ARBA00022500"/>
    </source>
</evidence>
<dbReference type="Gene3D" id="3.40.50.2300">
    <property type="match status" value="1"/>
</dbReference>
<dbReference type="SMART" id="SM00448">
    <property type="entry name" value="REC"/>
    <property type="match status" value="1"/>
</dbReference>
<name>A0A3B1BMC7_9ZZZZ</name>
<evidence type="ECO:0000313" key="4">
    <source>
        <dbReference type="EMBL" id="VAX15701.1"/>
    </source>
</evidence>
<accession>A0A3B1BMC7</accession>
<dbReference type="Gene3D" id="3.30.1330.200">
    <property type="match status" value="1"/>
</dbReference>
<dbReference type="SUPFAM" id="SSF64438">
    <property type="entry name" value="CNF1/YfiH-like putative cysteine hydrolases"/>
    <property type="match status" value="1"/>
</dbReference>
<keyword evidence="1" id="KW-0145">Chemotaxis</keyword>
<dbReference type="InterPro" id="IPR011006">
    <property type="entry name" value="CheY-like_superfamily"/>
</dbReference>
<evidence type="ECO:0000256" key="2">
    <source>
        <dbReference type="ARBA" id="ARBA00022801"/>
    </source>
</evidence>
<dbReference type="AlphaFoldDB" id="A0A3B1BMC7"/>
<dbReference type="InterPro" id="IPR011324">
    <property type="entry name" value="Cytotoxic_necrot_fac-like_cat"/>
</dbReference>
<reference evidence="4" key="1">
    <citation type="submission" date="2018-06" db="EMBL/GenBank/DDBJ databases">
        <authorList>
            <person name="Zhirakovskaya E."/>
        </authorList>
    </citation>
    <scope>NUCLEOTIDE SEQUENCE</scope>
</reference>
<gene>
    <name evidence="4" type="ORF">MNBD_NITROSPINAE01-105</name>
</gene>
<protein>
    <submittedName>
        <fullName evidence="4">Chemotaxis protein CheD</fullName>
    </submittedName>
</protein>
<dbReference type="CDD" id="cd17541">
    <property type="entry name" value="REC_CheB-like"/>
    <property type="match status" value="1"/>
</dbReference>
<organism evidence="4">
    <name type="scientific">hydrothermal vent metagenome</name>
    <dbReference type="NCBI Taxonomy" id="652676"/>
    <lineage>
        <taxon>unclassified sequences</taxon>
        <taxon>metagenomes</taxon>
        <taxon>ecological metagenomes</taxon>
    </lineage>
</organism>
<sequence length="312" mass="34048">MERKRVFILPGEIAISKQPTIIATLLGSCVAVCLYNKKLRFGGMNHFMLPDGSGGALPGKYGNYATNKLIATMLKADGMKSSIEAKVFGGSAVVGHLSAGMNIGKRNIETAMSILNSHAIKIVDKQTGGNTGMKIFFDNHTGEVEKRDIVKSEHSQQLSAKKQEFAKRKIRVLVVDDSATIRNILNKALNLDDGIEVVGEAENAFDARSKILELDPDVITLDIIMPKMDGVSFLKKLMLHYPKPVIIVSSVAQKGSKMRFRASDIGAVDVVDKEDLKLYQGIESVHKVLSAKIKMAATTIVKKKTEEEIGHI</sequence>
<dbReference type="PANTHER" id="PTHR35147:SF3">
    <property type="entry name" value="CHEMORECEPTOR GLUTAMINE DEAMIDASE CHED 1-RELATED"/>
    <property type="match status" value="1"/>
</dbReference>